<dbReference type="PANTHER" id="PTHR30213">
    <property type="entry name" value="INNER MEMBRANE PROTEIN YHJD"/>
    <property type="match status" value="1"/>
</dbReference>
<evidence type="ECO:0000313" key="9">
    <source>
        <dbReference type="Proteomes" id="UP001595665"/>
    </source>
</evidence>
<evidence type="ECO:0000256" key="3">
    <source>
        <dbReference type="ARBA" id="ARBA00022519"/>
    </source>
</evidence>
<feature type="transmembrane region" description="Helical" evidence="7">
    <location>
        <begin position="218"/>
        <end position="241"/>
    </location>
</feature>
<sequence length="444" mass="47889">MFSVGAERIRGLTLYEARDLVRFARRRLREESLPQVAGSLTFTTTLALVPLLTIILAIFTTFPIFGQLRTALETYFAQSLMPKAISNTIISNLTQFASKATGLSALGAIALLLTSTAMMGMIERVFNQIWRVRRPRPLVQRMLIYWALITLGPLLFGLSLTVTSQLFTATGGIARAVPFVGTLFAALFSTLASLALTTGAYTLLYVAVPNRHVNWRDALWGALAAAIAFELAKRLFALFIRQFPAYAIIYGALAALPLFLVWIYLSWLITLVGAVVAAALPVVKYERWWHVPGPGGAFVDAMAVLKVLHANAHATGSSLVSSAALRAHTRIGYDELSLLLEQMVAAGWVGRVQAEVPSHTQWGSSVRAGSDDWVLLADPDKLKVADVYRLFVFGGTGAGAGLSAAAAPEIGSPLALDTAGLARHVDVAVAQGLDQSLAEYFESR</sequence>
<evidence type="ECO:0000256" key="4">
    <source>
        <dbReference type="ARBA" id="ARBA00022692"/>
    </source>
</evidence>
<name>A0ABV7PEL8_9BURK</name>
<dbReference type="Proteomes" id="UP001595665">
    <property type="component" value="Unassembled WGS sequence"/>
</dbReference>
<evidence type="ECO:0000256" key="5">
    <source>
        <dbReference type="ARBA" id="ARBA00022989"/>
    </source>
</evidence>
<dbReference type="HAMAP" id="MF_00672">
    <property type="entry name" value="UPF0761"/>
    <property type="match status" value="1"/>
</dbReference>
<accession>A0ABV7PEL8</accession>
<gene>
    <name evidence="8" type="ORF">ACFOPH_05055</name>
</gene>
<keyword evidence="6 7" id="KW-0472">Membrane</keyword>
<dbReference type="Pfam" id="PF03631">
    <property type="entry name" value="Virul_fac_BrkB"/>
    <property type="match status" value="1"/>
</dbReference>
<evidence type="ECO:0000256" key="2">
    <source>
        <dbReference type="ARBA" id="ARBA00022475"/>
    </source>
</evidence>
<evidence type="ECO:0000256" key="1">
    <source>
        <dbReference type="ARBA" id="ARBA00004651"/>
    </source>
</evidence>
<dbReference type="RefSeq" id="WP_379733942.1">
    <property type="nucleotide sequence ID" value="NZ_JBHRVV010000001.1"/>
</dbReference>
<keyword evidence="2 7" id="KW-1003">Cell membrane</keyword>
<feature type="transmembrane region" description="Helical" evidence="7">
    <location>
        <begin position="247"/>
        <end position="280"/>
    </location>
</feature>
<dbReference type="InterPro" id="IPR023679">
    <property type="entry name" value="UPF0761_bac"/>
</dbReference>
<reference evidence="9" key="1">
    <citation type="journal article" date="2019" name="Int. J. Syst. Evol. Microbiol.">
        <title>The Global Catalogue of Microorganisms (GCM) 10K type strain sequencing project: providing services to taxonomists for standard genome sequencing and annotation.</title>
        <authorList>
            <consortium name="The Broad Institute Genomics Platform"/>
            <consortium name="The Broad Institute Genome Sequencing Center for Infectious Disease"/>
            <person name="Wu L."/>
            <person name="Ma J."/>
        </authorList>
    </citation>
    <scope>NUCLEOTIDE SEQUENCE [LARGE SCALE GENOMIC DNA]</scope>
    <source>
        <strain evidence="9">CCM 7480</strain>
    </source>
</reference>
<keyword evidence="3" id="KW-0997">Cell inner membrane</keyword>
<evidence type="ECO:0000313" key="8">
    <source>
        <dbReference type="EMBL" id="MFC3457614.1"/>
    </source>
</evidence>
<keyword evidence="4 7" id="KW-0812">Transmembrane</keyword>
<feature type="transmembrane region" description="Helical" evidence="7">
    <location>
        <begin position="36"/>
        <end position="59"/>
    </location>
</feature>
<comment type="subcellular location">
    <subcellularLocation>
        <location evidence="1 7">Cell membrane</location>
        <topology evidence="1 7">Multi-pass membrane protein</topology>
    </subcellularLocation>
</comment>
<evidence type="ECO:0000256" key="7">
    <source>
        <dbReference type="HAMAP-Rule" id="MF_00672"/>
    </source>
</evidence>
<dbReference type="PANTHER" id="PTHR30213:SF0">
    <property type="entry name" value="UPF0761 MEMBRANE PROTEIN YIHY"/>
    <property type="match status" value="1"/>
</dbReference>
<feature type="transmembrane region" description="Helical" evidence="7">
    <location>
        <begin position="143"/>
        <end position="167"/>
    </location>
</feature>
<keyword evidence="5 7" id="KW-1133">Transmembrane helix</keyword>
<feature type="transmembrane region" description="Helical" evidence="7">
    <location>
        <begin position="103"/>
        <end position="122"/>
    </location>
</feature>
<dbReference type="EMBL" id="JBHRVV010000001">
    <property type="protein sequence ID" value="MFC3457614.1"/>
    <property type="molecule type" value="Genomic_DNA"/>
</dbReference>
<comment type="caution">
    <text evidence="8">The sequence shown here is derived from an EMBL/GenBank/DDBJ whole genome shotgun (WGS) entry which is preliminary data.</text>
</comment>
<protein>
    <recommendedName>
        <fullName evidence="7">UPF0761 membrane protein ACFOPH_05055</fullName>
    </recommendedName>
</protein>
<dbReference type="InterPro" id="IPR017039">
    <property type="entry name" value="Virul_fac_BrkB"/>
</dbReference>
<dbReference type="NCBIfam" id="TIGR00765">
    <property type="entry name" value="yihY_not_rbn"/>
    <property type="match status" value="1"/>
</dbReference>
<comment type="similarity">
    <text evidence="7">Belongs to the UPF0761 family.</text>
</comment>
<feature type="transmembrane region" description="Helical" evidence="7">
    <location>
        <begin position="179"/>
        <end position="206"/>
    </location>
</feature>
<keyword evidence="9" id="KW-1185">Reference proteome</keyword>
<evidence type="ECO:0000256" key="6">
    <source>
        <dbReference type="ARBA" id="ARBA00023136"/>
    </source>
</evidence>
<organism evidence="8 9">
    <name type="scientific">Massilia haematophila</name>
    <dbReference type="NCBI Taxonomy" id="457923"/>
    <lineage>
        <taxon>Bacteria</taxon>
        <taxon>Pseudomonadati</taxon>
        <taxon>Pseudomonadota</taxon>
        <taxon>Betaproteobacteria</taxon>
        <taxon>Burkholderiales</taxon>
        <taxon>Oxalobacteraceae</taxon>
        <taxon>Telluria group</taxon>
        <taxon>Massilia</taxon>
    </lineage>
</organism>
<proteinExistence type="inferred from homology"/>